<dbReference type="Proteomes" id="UP000074561">
    <property type="component" value="Chromosome"/>
</dbReference>
<accession>A0A127Q1M6</accession>
<proteinExistence type="predicted"/>
<dbReference type="PATRIC" id="fig|279113.9.peg.1547"/>
<dbReference type="EMBL" id="CP013234">
    <property type="protein sequence ID" value="AMP03933.1"/>
    <property type="molecule type" value="Genomic_DNA"/>
</dbReference>
<dbReference type="KEGG" id="cpra:CPter91_1555"/>
<evidence type="ECO:0000313" key="1">
    <source>
        <dbReference type="EMBL" id="AMP03933.1"/>
    </source>
</evidence>
<evidence type="ECO:0000313" key="2">
    <source>
        <dbReference type="Proteomes" id="UP000074561"/>
    </source>
</evidence>
<name>A0A127Q1M6_9BURK</name>
<dbReference type="STRING" id="279113.CPter91_1555"/>
<reference evidence="1 2" key="1">
    <citation type="submission" date="2015-11" db="EMBL/GenBank/DDBJ databases">
        <title>Exploring the genomic traits of fungus-feeding bacterial genus Collimonas.</title>
        <authorList>
            <person name="Song C."/>
            <person name="Schmidt R."/>
            <person name="de Jager V."/>
            <person name="Krzyzanowska D."/>
            <person name="Jongedijk E."/>
            <person name="Cankar K."/>
            <person name="Beekwilder J."/>
            <person name="van Veen A."/>
            <person name="de Boer W."/>
            <person name="van Veen J.A."/>
            <person name="Garbeva P."/>
        </authorList>
    </citation>
    <scope>NUCLEOTIDE SEQUENCE [LARGE SCALE GENOMIC DNA]</scope>
    <source>
        <strain evidence="1 2">Ter91</strain>
    </source>
</reference>
<dbReference type="AlphaFoldDB" id="A0A127Q1M6"/>
<organism evidence="1 2">
    <name type="scientific">Collimonas pratensis</name>
    <dbReference type="NCBI Taxonomy" id="279113"/>
    <lineage>
        <taxon>Bacteria</taxon>
        <taxon>Pseudomonadati</taxon>
        <taxon>Pseudomonadota</taxon>
        <taxon>Betaproteobacteria</taxon>
        <taxon>Burkholderiales</taxon>
        <taxon>Oxalobacteraceae</taxon>
        <taxon>Collimonas</taxon>
    </lineage>
</organism>
<protein>
    <submittedName>
        <fullName evidence="1">Uncharacterized protein</fullName>
    </submittedName>
</protein>
<sequence>MPFLGAKHAALRQAFFACAIAEKVLFSILNRKDTTSPLLKKLLPHFS</sequence>
<gene>
    <name evidence="1" type="ORF">CPter91_1555</name>
</gene>